<organism evidence="1 2">
    <name type="scientific">Pseudonocardia ailaonensis</name>
    <dbReference type="NCBI Taxonomy" id="367279"/>
    <lineage>
        <taxon>Bacteria</taxon>
        <taxon>Bacillati</taxon>
        <taxon>Actinomycetota</taxon>
        <taxon>Actinomycetes</taxon>
        <taxon>Pseudonocardiales</taxon>
        <taxon>Pseudonocardiaceae</taxon>
        <taxon>Pseudonocardia</taxon>
    </lineage>
</organism>
<dbReference type="Proteomes" id="UP001500449">
    <property type="component" value="Unassembled WGS sequence"/>
</dbReference>
<evidence type="ECO:0000313" key="2">
    <source>
        <dbReference type="Proteomes" id="UP001500449"/>
    </source>
</evidence>
<dbReference type="RefSeq" id="WP_344424454.1">
    <property type="nucleotide sequence ID" value="NZ_BAAAQK010000025.1"/>
</dbReference>
<comment type="caution">
    <text evidence="1">The sequence shown here is derived from an EMBL/GenBank/DDBJ whole genome shotgun (WGS) entry which is preliminary data.</text>
</comment>
<reference evidence="1 2" key="1">
    <citation type="journal article" date="2019" name="Int. J. Syst. Evol. Microbiol.">
        <title>The Global Catalogue of Microorganisms (GCM) 10K type strain sequencing project: providing services to taxonomists for standard genome sequencing and annotation.</title>
        <authorList>
            <consortium name="The Broad Institute Genomics Platform"/>
            <consortium name="The Broad Institute Genome Sequencing Center for Infectious Disease"/>
            <person name="Wu L."/>
            <person name="Ma J."/>
        </authorList>
    </citation>
    <scope>NUCLEOTIDE SEQUENCE [LARGE SCALE GENOMIC DNA]</scope>
    <source>
        <strain evidence="1 2">JCM 16009</strain>
    </source>
</reference>
<evidence type="ECO:0000313" key="1">
    <source>
        <dbReference type="EMBL" id="GAA1870749.1"/>
    </source>
</evidence>
<protein>
    <submittedName>
        <fullName evidence="1">Uncharacterized protein</fullName>
    </submittedName>
</protein>
<dbReference type="EMBL" id="BAAAQK010000025">
    <property type="protein sequence ID" value="GAA1870749.1"/>
    <property type="molecule type" value="Genomic_DNA"/>
</dbReference>
<name>A0ABN2NIH2_9PSEU</name>
<proteinExistence type="predicted"/>
<keyword evidence="2" id="KW-1185">Reference proteome</keyword>
<gene>
    <name evidence="1" type="ORF">GCM10009836_59270</name>
</gene>
<accession>A0ABN2NIH2</accession>
<sequence>MDLATTRRSLHGVAELLLAGPQFRTCGTIRLRVTPGGFGQVNGPLRVEGTELVWAETATGRAPLAGTYRELAARAGTEPGAPEGVYPDVTGISPADEIVVDGEAVALLTAWFAAGEQALRAFAPDLEPVLWPEHLDLAITKDEVNYGVSPGDGGHETPYAYVGPWTPREGPFWNAPFGAIHEDRDTLLPFFRDGAAQAS</sequence>